<evidence type="ECO:0000256" key="8">
    <source>
        <dbReference type="ARBA" id="ARBA00022737"/>
    </source>
</evidence>
<feature type="active site" description="Nucleophile; for GATase activity" evidence="10">
    <location>
        <position position="2"/>
    </location>
</feature>
<feature type="active site" description="For Fru-6P isomerization activity" evidence="10">
    <location>
        <position position="606"/>
    </location>
</feature>
<dbReference type="HAMAP" id="MF_00164">
    <property type="entry name" value="GlmS"/>
    <property type="match status" value="1"/>
</dbReference>
<dbReference type="PROSITE" id="PS51278">
    <property type="entry name" value="GATASE_TYPE_2"/>
    <property type="match status" value="1"/>
</dbReference>
<comment type="function">
    <text evidence="10">Catalyzes the first step in hexosamine metabolism, converting fructose-6P into glucosamine-6P using glutamine as a nitrogen source.</text>
</comment>
<dbReference type="GO" id="GO:0006047">
    <property type="term" value="P:UDP-N-acetylglucosamine metabolic process"/>
    <property type="evidence" value="ECO:0007669"/>
    <property type="project" value="TreeGrafter"/>
</dbReference>
<dbReference type="PANTHER" id="PTHR10937">
    <property type="entry name" value="GLUCOSAMINE--FRUCTOSE-6-PHOSPHATE AMINOTRANSFERASE, ISOMERIZING"/>
    <property type="match status" value="1"/>
</dbReference>
<feature type="domain" description="Glutamine amidotransferase type-2" evidence="11">
    <location>
        <begin position="2"/>
        <end position="218"/>
    </location>
</feature>
<dbReference type="InterPro" id="IPR001347">
    <property type="entry name" value="SIS_dom"/>
</dbReference>
<protein>
    <recommendedName>
        <fullName evidence="4 10">Glutamine--fructose-6-phosphate aminotransferase [isomerizing]</fullName>
        <ecNumber evidence="3 10">2.6.1.16</ecNumber>
    </recommendedName>
    <alternativeName>
        <fullName evidence="10">D-fructose-6-phosphate amidotransferase</fullName>
    </alternativeName>
    <alternativeName>
        <fullName evidence="10">GFAT</fullName>
    </alternativeName>
    <alternativeName>
        <fullName evidence="10">Glucosamine-6-phosphate synthase</fullName>
    </alternativeName>
    <alternativeName>
        <fullName evidence="10">Hexosephosphate aminotransferase</fullName>
    </alternativeName>
    <alternativeName>
        <fullName evidence="10">L-glutamine--D-fructose-6-phosphate amidotransferase</fullName>
    </alternativeName>
</protein>
<dbReference type="GO" id="GO:0046349">
    <property type="term" value="P:amino sugar biosynthetic process"/>
    <property type="evidence" value="ECO:0007669"/>
    <property type="project" value="UniProtKB-ARBA"/>
</dbReference>
<comment type="subunit">
    <text evidence="10">Homodimer.</text>
</comment>
<gene>
    <name evidence="10" type="primary">glmS</name>
    <name evidence="13" type="ORF">SAMN06296036_1126</name>
</gene>
<evidence type="ECO:0000256" key="3">
    <source>
        <dbReference type="ARBA" id="ARBA00012916"/>
    </source>
</evidence>
<evidence type="ECO:0000256" key="7">
    <source>
        <dbReference type="ARBA" id="ARBA00022679"/>
    </source>
</evidence>
<evidence type="ECO:0000256" key="2">
    <source>
        <dbReference type="ARBA" id="ARBA00004496"/>
    </source>
</evidence>
<dbReference type="InterPro" id="IPR046348">
    <property type="entry name" value="SIS_dom_sf"/>
</dbReference>
<dbReference type="Gene3D" id="3.40.50.10490">
    <property type="entry name" value="Glucose-6-phosphate isomerase like protein, domain 1"/>
    <property type="match status" value="2"/>
</dbReference>
<evidence type="ECO:0000256" key="4">
    <source>
        <dbReference type="ARBA" id="ARBA00016090"/>
    </source>
</evidence>
<dbReference type="PANTHER" id="PTHR10937:SF0">
    <property type="entry name" value="GLUTAMINE--FRUCTOSE-6-PHOSPHATE TRANSAMINASE (ISOMERIZING)"/>
    <property type="match status" value="1"/>
</dbReference>
<name>A0A1Y6C6F6_9BACT</name>
<dbReference type="CDD" id="cd05009">
    <property type="entry name" value="SIS_GlmS_GlmD_2"/>
    <property type="match status" value="1"/>
</dbReference>
<dbReference type="CDD" id="cd00714">
    <property type="entry name" value="GFAT"/>
    <property type="match status" value="1"/>
</dbReference>
<evidence type="ECO:0000256" key="5">
    <source>
        <dbReference type="ARBA" id="ARBA00022490"/>
    </source>
</evidence>
<comment type="subcellular location">
    <subcellularLocation>
        <location evidence="2 10">Cytoplasm</location>
    </subcellularLocation>
</comment>
<sequence length="611" mass="66571">MCGIVGYIGDRPVVDTLVAGLKKLEYRGYDSSGIAVTNEHGSVSTVKEAGKLVNLIAQLPNLPTTCKSGIGHTRWATHGRPDRGNAHPHTAEGITLVHNGIIENFDDLKNVLLEEGFEFNSETDSEVVAKLLSSYLRSGVEPDVAIKMALDKLDGAYALGVIFHSRPENLYVAKKGSPLAIGKGNGEIFFGSDISSFGEFCQSAYFLKDNEWARLSVEGISLFKSSGEAAPLDLKEISWEPGIVDKGEFPHFMLKEIHEQPDVIRRAIQGYTSDNSLDLKKLGIERLEVSKLEQIHIVACGTAYIAGLVCRSFIERTLQIPVNVEIASEFRYREPFLLGDRKTLVIVISQSGETADTLASLKYAAGHECQTLSICNVPFSSIVRHSQSSILMTAGPEIGVASTKAFIGQILCLYLWSLAAGKEKGFTSIVEIDEALAELKQLPNQVAKVLETKSDIEKIAAKYNGYKSFLFVGRGSSYPIAIEGALKLKEISYIHAEAYAAGELKHGPIALVDKDMPVLAIAPNDRYQEKTVSNILEIRARNGIIIGLGDSENKHLASVCDDLMSGPSSSNEVFQALLSTIPLQLFSYYVACQRGEDVDQPRNLAKSVTVE</sequence>
<dbReference type="RefSeq" id="WP_132320300.1">
    <property type="nucleotide sequence ID" value="NZ_FWZT01000012.1"/>
</dbReference>
<keyword evidence="7 10" id="KW-0808">Transferase</keyword>
<dbReference type="GO" id="GO:0097367">
    <property type="term" value="F:carbohydrate derivative binding"/>
    <property type="evidence" value="ECO:0007669"/>
    <property type="project" value="InterPro"/>
</dbReference>
<dbReference type="EMBL" id="FWZT01000012">
    <property type="protein sequence ID" value="SMF39444.1"/>
    <property type="molecule type" value="Genomic_DNA"/>
</dbReference>
<keyword evidence="6 10" id="KW-0032">Aminotransferase</keyword>
<dbReference type="InterPro" id="IPR047084">
    <property type="entry name" value="GFAT_N"/>
</dbReference>
<keyword evidence="8" id="KW-0677">Repeat</keyword>
<dbReference type="InterPro" id="IPR017932">
    <property type="entry name" value="GATase_2_dom"/>
</dbReference>
<dbReference type="GO" id="GO:0005829">
    <property type="term" value="C:cytosol"/>
    <property type="evidence" value="ECO:0007669"/>
    <property type="project" value="TreeGrafter"/>
</dbReference>
<evidence type="ECO:0000256" key="9">
    <source>
        <dbReference type="ARBA" id="ARBA00022962"/>
    </source>
</evidence>
<evidence type="ECO:0000256" key="6">
    <source>
        <dbReference type="ARBA" id="ARBA00022576"/>
    </source>
</evidence>
<proteinExistence type="inferred from homology"/>
<feature type="domain" description="SIS" evidence="12">
    <location>
        <begin position="459"/>
        <end position="601"/>
    </location>
</feature>
<reference evidence="14" key="1">
    <citation type="submission" date="2017-04" db="EMBL/GenBank/DDBJ databases">
        <authorList>
            <person name="Varghese N."/>
            <person name="Submissions S."/>
        </authorList>
    </citation>
    <scope>NUCLEOTIDE SEQUENCE [LARGE SCALE GENOMIC DNA]</scope>
    <source>
        <strain evidence="14">RKEM611</strain>
    </source>
</reference>
<dbReference type="SUPFAM" id="SSF56235">
    <property type="entry name" value="N-terminal nucleophile aminohydrolases (Ntn hydrolases)"/>
    <property type="match status" value="1"/>
</dbReference>
<dbReference type="OrthoDB" id="5287359at2"/>
<dbReference type="EC" id="2.6.1.16" evidence="3 10"/>
<dbReference type="GO" id="GO:0006487">
    <property type="term" value="P:protein N-linked glycosylation"/>
    <property type="evidence" value="ECO:0007669"/>
    <property type="project" value="TreeGrafter"/>
</dbReference>
<keyword evidence="14" id="KW-1185">Reference proteome</keyword>
<dbReference type="AlphaFoldDB" id="A0A1Y6C6F6"/>
<dbReference type="Pfam" id="PF13522">
    <property type="entry name" value="GATase_6"/>
    <property type="match status" value="1"/>
</dbReference>
<dbReference type="Pfam" id="PF01380">
    <property type="entry name" value="SIS"/>
    <property type="match status" value="2"/>
</dbReference>
<dbReference type="InterPro" id="IPR035466">
    <property type="entry name" value="GlmS/AgaS_SIS"/>
</dbReference>
<organism evidence="13 14">
    <name type="scientific">Pseudobacteriovorax antillogorgiicola</name>
    <dbReference type="NCBI Taxonomy" id="1513793"/>
    <lineage>
        <taxon>Bacteria</taxon>
        <taxon>Pseudomonadati</taxon>
        <taxon>Bdellovibrionota</taxon>
        <taxon>Oligoflexia</taxon>
        <taxon>Oligoflexales</taxon>
        <taxon>Pseudobacteriovoracaceae</taxon>
        <taxon>Pseudobacteriovorax</taxon>
    </lineage>
</organism>
<dbReference type="NCBIfam" id="TIGR01135">
    <property type="entry name" value="glmS"/>
    <property type="match status" value="1"/>
</dbReference>
<dbReference type="Gene3D" id="3.60.20.10">
    <property type="entry name" value="Glutamine Phosphoribosylpyrophosphate, subunit 1, domain 1"/>
    <property type="match status" value="1"/>
</dbReference>
<evidence type="ECO:0000256" key="1">
    <source>
        <dbReference type="ARBA" id="ARBA00001031"/>
    </source>
</evidence>
<accession>A0A1Y6C6F6</accession>
<dbReference type="PROSITE" id="PS51464">
    <property type="entry name" value="SIS"/>
    <property type="match status" value="2"/>
</dbReference>
<dbReference type="GO" id="GO:0006002">
    <property type="term" value="P:fructose 6-phosphate metabolic process"/>
    <property type="evidence" value="ECO:0007669"/>
    <property type="project" value="TreeGrafter"/>
</dbReference>
<dbReference type="Proteomes" id="UP000192907">
    <property type="component" value="Unassembled WGS sequence"/>
</dbReference>
<dbReference type="InterPro" id="IPR035490">
    <property type="entry name" value="GlmS/FrlB_SIS"/>
</dbReference>
<dbReference type="FunFam" id="3.40.50.10490:FF:000002">
    <property type="entry name" value="Glutamine--fructose-6-phosphate aminotransferase [isomerizing]"/>
    <property type="match status" value="1"/>
</dbReference>
<dbReference type="FunFam" id="3.40.50.10490:FF:000001">
    <property type="entry name" value="Glutamine--fructose-6-phosphate aminotransferase [isomerizing]"/>
    <property type="match status" value="1"/>
</dbReference>
<dbReference type="GO" id="GO:0005975">
    <property type="term" value="P:carbohydrate metabolic process"/>
    <property type="evidence" value="ECO:0007669"/>
    <property type="project" value="UniProtKB-UniRule"/>
</dbReference>
<dbReference type="GO" id="GO:0004360">
    <property type="term" value="F:glutamine-fructose-6-phosphate transaminase (isomerizing) activity"/>
    <property type="evidence" value="ECO:0007669"/>
    <property type="project" value="UniProtKB-UniRule"/>
</dbReference>
<feature type="initiator methionine" description="Removed" evidence="10">
    <location>
        <position position="1"/>
    </location>
</feature>
<evidence type="ECO:0000313" key="13">
    <source>
        <dbReference type="EMBL" id="SMF39444.1"/>
    </source>
</evidence>
<evidence type="ECO:0000259" key="12">
    <source>
        <dbReference type="PROSITE" id="PS51464"/>
    </source>
</evidence>
<dbReference type="InterPro" id="IPR029055">
    <property type="entry name" value="Ntn_hydrolases_N"/>
</dbReference>
<dbReference type="SUPFAM" id="SSF53697">
    <property type="entry name" value="SIS domain"/>
    <property type="match status" value="1"/>
</dbReference>
<dbReference type="InterPro" id="IPR005855">
    <property type="entry name" value="GFAT"/>
</dbReference>
<keyword evidence="9" id="KW-0315">Glutamine amidotransferase</keyword>
<dbReference type="FunFam" id="3.60.20.10:FF:000006">
    <property type="entry name" value="Glutamine--fructose-6-phosphate aminotransferase [isomerizing]"/>
    <property type="match status" value="1"/>
</dbReference>
<evidence type="ECO:0000313" key="14">
    <source>
        <dbReference type="Proteomes" id="UP000192907"/>
    </source>
</evidence>
<feature type="domain" description="SIS" evidence="12">
    <location>
        <begin position="283"/>
        <end position="426"/>
    </location>
</feature>
<comment type="catalytic activity">
    <reaction evidence="1 10">
        <text>D-fructose 6-phosphate + L-glutamine = D-glucosamine 6-phosphate + L-glutamate</text>
        <dbReference type="Rhea" id="RHEA:13237"/>
        <dbReference type="ChEBI" id="CHEBI:29985"/>
        <dbReference type="ChEBI" id="CHEBI:58359"/>
        <dbReference type="ChEBI" id="CHEBI:58725"/>
        <dbReference type="ChEBI" id="CHEBI:61527"/>
        <dbReference type="EC" id="2.6.1.16"/>
    </reaction>
</comment>
<dbReference type="CDD" id="cd05008">
    <property type="entry name" value="SIS_GlmS_GlmD_1"/>
    <property type="match status" value="1"/>
</dbReference>
<evidence type="ECO:0000256" key="10">
    <source>
        <dbReference type="HAMAP-Rule" id="MF_00164"/>
    </source>
</evidence>
<evidence type="ECO:0000259" key="11">
    <source>
        <dbReference type="PROSITE" id="PS51278"/>
    </source>
</evidence>
<keyword evidence="5 10" id="KW-0963">Cytoplasm</keyword>
<dbReference type="NCBIfam" id="NF001484">
    <property type="entry name" value="PRK00331.1"/>
    <property type="match status" value="1"/>
</dbReference>
<dbReference type="STRING" id="1513793.SAMN06296036_1126"/>